<dbReference type="PANTHER" id="PTHR31672">
    <property type="entry name" value="BNACNNG10540D PROTEIN"/>
    <property type="match status" value="1"/>
</dbReference>
<keyword evidence="3" id="KW-1185">Reference proteome</keyword>
<dbReference type="InterPro" id="IPR001810">
    <property type="entry name" value="F-box_dom"/>
</dbReference>
<dbReference type="InterPro" id="IPR006527">
    <property type="entry name" value="F-box-assoc_dom_typ1"/>
</dbReference>
<protein>
    <submittedName>
        <fullName evidence="2">F-box and associated interaction domains-containing protein putative isoform 1</fullName>
    </submittedName>
</protein>
<dbReference type="Proteomes" id="UP000593562">
    <property type="component" value="Unassembled WGS sequence"/>
</dbReference>
<dbReference type="OrthoDB" id="1867629at2759"/>
<evidence type="ECO:0000313" key="3">
    <source>
        <dbReference type="Proteomes" id="UP000593562"/>
    </source>
</evidence>
<dbReference type="CDD" id="cd22157">
    <property type="entry name" value="F-box_AtFBW1-like"/>
    <property type="match status" value="1"/>
</dbReference>
<dbReference type="InterPro" id="IPR050796">
    <property type="entry name" value="SCF_F-box_component"/>
</dbReference>
<dbReference type="Pfam" id="PF07734">
    <property type="entry name" value="FBA_1"/>
    <property type="match status" value="1"/>
</dbReference>
<dbReference type="InParanoid" id="A0A7J7DD86"/>
<dbReference type="SUPFAM" id="SSF50965">
    <property type="entry name" value="Galactose oxidase, central domain"/>
    <property type="match status" value="1"/>
</dbReference>
<evidence type="ECO:0000313" key="2">
    <source>
        <dbReference type="EMBL" id="KAF5744218.1"/>
    </source>
</evidence>
<dbReference type="Gene3D" id="1.20.1280.50">
    <property type="match status" value="1"/>
</dbReference>
<proteinExistence type="predicted"/>
<evidence type="ECO:0000259" key="1">
    <source>
        <dbReference type="SMART" id="SM00256"/>
    </source>
</evidence>
<sequence length="364" mass="41847">MEDILFEILARLPVKSLMRFKCVCKTWFNLFKNSDFIGKHHLLTCCNSNPSFGITHDSSYDDVRYLSLFSEKSLTLTEKISIPFTRKGCPFFCNQFRFPYLVGPCDGLFCLYSGWEIALWNPATREFKSLPPPPMDKIIVVGIGGIGGVAFGFDRTNNDYKVLVYQDGSSKLYLYSLKSDSWKEIPAHAHPNISPVYHPRFCTYLNGVCYWLGRQEEDRVECIMSYDMTDQVFQKVPLPDSDSSYDEGVGLCNFRGCLALIYNTGGVFPCFDVWVWTEGKAEEKGYSWFRKVSVRPLYERQVYMSLGIGKDGRLFFRNSEGHVFFYDTRSQQMEKILHLDEADETSQVVVSYVENLLSINPTPD</sequence>
<dbReference type="InterPro" id="IPR015915">
    <property type="entry name" value="Kelch-typ_b-propeller"/>
</dbReference>
<dbReference type="InterPro" id="IPR017451">
    <property type="entry name" value="F-box-assoc_interact_dom"/>
</dbReference>
<dbReference type="Pfam" id="PF00646">
    <property type="entry name" value="F-box"/>
    <property type="match status" value="1"/>
</dbReference>
<accession>A0A7J7DD86</accession>
<dbReference type="NCBIfam" id="TIGR01640">
    <property type="entry name" value="F_box_assoc_1"/>
    <property type="match status" value="1"/>
</dbReference>
<dbReference type="SMART" id="SM00256">
    <property type="entry name" value="FBOX"/>
    <property type="match status" value="1"/>
</dbReference>
<dbReference type="Gene3D" id="2.120.10.80">
    <property type="entry name" value="Kelch-type beta propeller"/>
    <property type="match status" value="1"/>
</dbReference>
<dbReference type="InterPro" id="IPR011043">
    <property type="entry name" value="Gal_Oxase/kelch_b-propeller"/>
</dbReference>
<dbReference type="AlphaFoldDB" id="A0A7J7DD86"/>
<comment type="caution">
    <text evidence="2">The sequence shown here is derived from an EMBL/GenBank/DDBJ whole genome shotgun (WGS) entry which is preliminary data.</text>
</comment>
<reference evidence="2 3" key="1">
    <citation type="journal article" date="2020" name="Nat. Commun.">
        <title>Genome of Tripterygium wilfordii and identification of cytochrome P450 involved in triptolide biosynthesis.</title>
        <authorList>
            <person name="Tu L."/>
            <person name="Su P."/>
            <person name="Zhang Z."/>
            <person name="Gao L."/>
            <person name="Wang J."/>
            <person name="Hu T."/>
            <person name="Zhou J."/>
            <person name="Zhang Y."/>
            <person name="Zhao Y."/>
            <person name="Liu Y."/>
            <person name="Song Y."/>
            <person name="Tong Y."/>
            <person name="Lu Y."/>
            <person name="Yang J."/>
            <person name="Xu C."/>
            <person name="Jia M."/>
            <person name="Peters R.J."/>
            <person name="Huang L."/>
            <person name="Gao W."/>
        </authorList>
    </citation>
    <scope>NUCLEOTIDE SEQUENCE [LARGE SCALE GENOMIC DNA]</scope>
    <source>
        <strain evidence="3">cv. XIE 37</strain>
        <tissue evidence="2">Leaf</tissue>
    </source>
</reference>
<dbReference type="PANTHER" id="PTHR31672:SF13">
    <property type="entry name" value="F-BOX PROTEIN CPR30-LIKE"/>
    <property type="match status" value="1"/>
</dbReference>
<organism evidence="2 3">
    <name type="scientific">Tripterygium wilfordii</name>
    <name type="common">Thunder God vine</name>
    <dbReference type="NCBI Taxonomy" id="458696"/>
    <lineage>
        <taxon>Eukaryota</taxon>
        <taxon>Viridiplantae</taxon>
        <taxon>Streptophyta</taxon>
        <taxon>Embryophyta</taxon>
        <taxon>Tracheophyta</taxon>
        <taxon>Spermatophyta</taxon>
        <taxon>Magnoliopsida</taxon>
        <taxon>eudicotyledons</taxon>
        <taxon>Gunneridae</taxon>
        <taxon>Pentapetalae</taxon>
        <taxon>rosids</taxon>
        <taxon>fabids</taxon>
        <taxon>Celastrales</taxon>
        <taxon>Celastraceae</taxon>
        <taxon>Tripterygium</taxon>
    </lineage>
</organism>
<feature type="domain" description="F-box" evidence="1">
    <location>
        <begin position="1"/>
        <end position="40"/>
    </location>
</feature>
<dbReference type="EMBL" id="JAAARO010000008">
    <property type="protein sequence ID" value="KAF5744218.1"/>
    <property type="molecule type" value="Genomic_DNA"/>
</dbReference>
<dbReference type="SUPFAM" id="SSF81383">
    <property type="entry name" value="F-box domain"/>
    <property type="match status" value="1"/>
</dbReference>
<dbReference type="FunCoup" id="A0A7J7DD86">
    <property type="interactions" value="63"/>
</dbReference>
<name>A0A7J7DD86_TRIWF</name>
<dbReference type="InterPro" id="IPR036047">
    <property type="entry name" value="F-box-like_dom_sf"/>
</dbReference>
<gene>
    <name evidence="2" type="ORF">HS088_TW08G00816</name>
</gene>